<protein>
    <submittedName>
        <fullName evidence="2">Uncharacterized protein</fullName>
    </submittedName>
</protein>
<dbReference type="EMBL" id="AMZH03000770">
    <property type="protein sequence ID" value="RRT82049.1"/>
    <property type="molecule type" value="Genomic_DNA"/>
</dbReference>
<feature type="region of interest" description="Disordered" evidence="1">
    <location>
        <begin position="39"/>
        <end position="58"/>
    </location>
</feature>
<feature type="region of interest" description="Disordered" evidence="1">
    <location>
        <begin position="81"/>
        <end position="116"/>
    </location>
</feature>
<reference evidence="2 3" key="1">
    <citation type="journal article" date="2014" name="Agronomy (Basel)">
        <title>A Draft Genome Sequence for Ensete ventricosum, the Drought-Tolerant Tree Against Hunger.</title>
        <authorList>
            <person name="Harrison J."/>
            <person name="Moore K.A."/>
            <person name="Paszkiewicz K."/>
            <person name="Jones T."/>
            <person name="Grant M."/>
            <person name="Ambacheew D."/>
            <person name="Muzemil S."/>
            <person name="Studholme D.J."/>
        </authorList>
    </citation>
    <scope>NUCLEOTIDE SEQUENCE [LARGE SCALE GENOMIC DNA]</scope>
</reference>
<organism evidence="2 3">
    <name type="scientific">Ensete ventricosum</name>
    <name type="common">Abyssinian banana</name>
    <name type="synonym">Musa ensete</name>
    <dbReference type="NCBI Taxonomy" id="4639"/>
    <lineage>
        <taxon>Eukaryota</taxon>
        <taxon>Viridiplantae</taxon>
        <taxon>Streptophyta</taxon>
        <taxon>Embryophyta</taxon>
        <taxon>Tracheophyta</taxon>
        <taxon>Spermatophyta</taxon>
        <taxon>Magnoliopsida</taxon>
        <taxon>Liliopsida</taxon>
        <taxon>Zingiberales</taxon>
        <taxon>Musaceae</taxon>
        <taxon>Ensete</taxon>
    </lineage>
</organism>
<name>A0A427B0L6_ENSVE</name>
<gene>
    <name evidence="2" type="ORF">B296_00005072</name>
</gene>
<dbReference type="Proteomes" id="UP000287651">
    <property type="component" value="Unassembled WGS sequence"/>
</dbReference>
<evidence type="ECO:0000313" key="2">
    <source>
        <dbReference type="EMBL" id="RRT82049.1"/>
    </source>
</evidence>
<comment type="caution">
    <text evidence="2">The sequence shown here is derived from an EMBL/GenBank/DDBJ whole genome shotgun (WGS) entry which is preliminary data.</text>
</comment>
<sequence>MRKITHIVPTWFPDETRERNAYQLGSALGSRVLRVGEGHDEADAYNDPQEEADEEPHWRSSCRGLPIRVYYGRGREERGDLDVLTRVPPPSMSARKSQSETDGVRWGPGLADGHVS</sequence>
<evidence type="ECO:0000313" key="3">
    <source>
        <dbReference type="Proteomes" id="UP000287651"/>
    </source>
</evidence>
<dbReference type="AlphaFoldDB" id="A0A427B0L6"/>
<accession>A0A427B0L6</accession>
<proteinExistence type="predicted"/>
<evidence type="ECO:0000256" key="1">
    <source>
        <dbReference type="SAM" id="MobiDB-lite"/>
    </source>
</evidence>